<proteinExistence type="predicted"/>
<organism evidence="1 2">
    <name type="scientific">Paenibacillus solani</name>
    <dbReference type="NCBI Taxonomy" id="1705565"/>
    <lineage>
        <taxon>Bacteria</taxon>
        <taxon>Bacillati</taxon>
        <taxon>Bacillota</taxon>
        <taxon>Bacilli</taxon>
        <taxon>Bacillales</taxon>
        <taxon>Paenibacillaceae</taxon>
        <taxon>Paenibacillus</taxon>
    </lineage>
</organism>
<dbReference type="Proteomes" id="UP000036932">
    <property type="component" value="Unassembled WGS sequence"/>
</dbReference>
<accession>A0A0M1P787</accession>
<sequence>MTYDSNLSMTDMDRLLSYLDYFQDLDSVFGYEANGYMCQSQEVRNFCTTLDDVGFLQVFNWHEWLAQHEVYKDLDHPIASSIMNADLDTLRKLMTSYIRGDRFNEGLFIEVCRKGHIASILLRLRELRDA</sequence>
<comment type="caution">
    <text evidence="1">The sequence shown here is derived from an EMBL/GenBank/DDBJ whole genome shotgun (WGS) entry which is preliminary data.</text>
</comment>
<name>A0A0M1P787_9BACL</name>
<dbReference type="InterPro" id="IPR045425">
    <property type="entry name" value="DUF6508"/>
</dbReference>
<keyword evidence="2" id="KW-1185">Reference proteome</keyword>
<reference evidence="2" key="1">
    <citation type="submission" date="2015-08" db="EMBL/GenBank/DDBJ databases">
        <title>Genome sequencing project for genomic taxonomy and phylogenomics of Bacillus-like bacteria.</title>
        <authorList>
            <person name="Liu B."/>
            <person name="Wang J."/>
            <person name="Zhu Y."/>
            <person name="Liu G."/>
            <person name="Chen Q."/>
            <person name="Chen Z."/>
            <person name="Lan J."/>
            <person name="Che J."/>
            <person name="Ge C."/>
            <person name="Shi H."/>
            <person name="Pan Z."/>
            <person name="Liu X."/>
        </authorList>
    </citation>
    <scope>NUCLEOTIDE SEQUENCE [LARGE SCALE GENOMIC DNA]</scope>
    <source>
        <strain evidence="2">FJAT-22460</strain>
    </source>
</reference>
<dbReference type="PATRIC" id="fig|1705565.3.peg.4908"/>
<dbReference type="Pfam" id="PF20118">
    <property type="entry name" value="DUF6508"/>
    <property type="match status" value="1"/>
</dbReference>
<dbReference type="EMBL" id="LIUT01000001">
    <property type="protein sequence ID" value="KOR90195.1"/>
    <property type="molecule type" value="Genomic_DNA"/>
</dbReference>
<gene>
    <name evidence="1" type="ORF">AM231_14340</name>
</gene>
<dbReference type="AlphaFoldDB" id="A0A0M1P787"/>
<evidence type="ECO:0000313" key="2">
    <source>
        <dbReference type="Proteomes" id="UP000036932"/>
    </source>
</evidence>
<protein>
    <submittedName>
        <fullName evidence="1">Uncharacterized protein</fullName>
    </submittedName>
</protein>
<dbReference type="OrthoDB" id="2616991at2"/>
<evidence type="ECO:0000313" key="1">
    <source>
        <dbReference type="EMBL" id="KOR90195.1"/>
    </source>
</evidence>